<dbReference type="CDD" id="cd00063">
    <property type="entry name" value="FN3"/>
    <property type="match status" value="1"/>
</dbReference>
<feature type="chain" id="PRO_5011454974" description="Fibronectin type-III domain-containing protein" evidence="1">
    <location>
        <begin position="20"/>
        <end position="558"/>
    </location>
</feature>
<organism evidence="2 3">
    <name type="scientific">Williamwhitmania taraxaci</name>
    <dbReference type="NCBI Taxonomy" id="1640674"/>
    <lineage>
        <taxon>Bacteria</taxon>
        <taxon>Pseudomonadati</taxon>
        <taxon>Bacteroidota</taxon>
        <taxon>Bacteroidia</taxon>
        <taxon>Bacteroidales</taxon>
        <taxon>Williamwhitmaniaceae</taxon>
        <taxon>Williamwhitmania</taxon>
    </lineage>
</organism>
<gene>
    <name evidence="2" type="ORF">SAMN05216323_11116</name>
</gene>
<accession>A0A1G6T3U6</accession>
<keyword evidence="3" id="KW-1185">Reference proteome</keyword>
<dbReference type="OrthoDB" id="9765957at2"/>
<dbReference type="InterPro" id="IPR036116">
    <property type="entry name" value="FN3_sf"/>
</dbReference>
<evidence type="ECO:0000313" key="2">
    <source>
        <dbReference type="EMBL" id="SDD23691.1"/>
    </source>
</evidence>
<protein>
    <recommendedName>
        <fullName evidence="4">Fibronectin type-III domain-containing protein</fullName>
    </recommendedName>
</protein>
<evidence type="ECO:0000256" key="1">
    <source>
        <dbReference type="SAM" id="SignalP"/>
    </source>
</evidence>
<dbReference type="InterPro" id="IPR003961">
    <property type="entry name" value="FN3_dom"/>
</dbReference>
<dbReference type="SUPFAM" id="SSF49265">
    <property type="entry name" value="Fibronectin type III"/>
    <property type="match status" value="1"/>
</dbReference>
<name>A0A1G6T3U6_9BACT</name>
<dbReference type="Proteomes" id="UP000199452">
    <property type="component" value="Unassembled WGS sequence"/>
</dbReference>
<dbReference type="AlphaFoldDB" id="A0A1G6T3U6"/>
<evidence type="ECO:0008006" key="4">
    <source>
        <dbReference type="Google" id="ProtNLM"/>
    </source>
</evidence>
<dbReference type="STRING" id="1640674.SAMN05216323_11116"/>
<evidence type="ECO:0000313" key="3">
    <source>
        <dbReference type="Proteomes" id="UP000199452"/>
    </source>
</evidence>
<proteinExistence type="predicted"/>
<keyword evidence="1" id="KW-0732">Signal</keyword>
<dbReference type="EMBL" id="FMYP01000111">
    <property type="protein sequence ID" value="SDD23691.1"/>
    <property type="molecule type" value="Genomic_DNA"/>
</dbReference>
<feature type="signal peptide" evidence="1">
    <location>
        <begin position="1"/>
        <end position="19"/>
    </location>
</feature>
<dbReference type="RefSeq" id="WP_125869930.1">
    <property type="nucleotide sequence ID" value="NZ_FMYP01000111.1"/>
</dbReference>
<reference evidence="2 3" key="1">
    <citation type="submission" date="2016-09" db="EMBL/GenBank/DDBJ databases">
        <authorList>
            <person name="Capua I."/>
            <person name="De Benedictis P."/>
            <person name="Joannis T."/>
            <person name="Lombin L.H."/>
            <person name="Cattoli G."/>
        </authorList>
    </citation>
    <scope>NUCLEOTIDE SEQUENCE [LARGE SCALE GENOMIC DNA]</scope>
    <source>
        <strain evidence="2 3">A7P-90m</strain>
    </source>
</reference>
<sequence length="558" mass="59268">MRKIYAVLISLIITTGVFAQAPEKMSYQAVVRNSSNQLVVSKAVGMRISILQNSDSGTEVYAETQTPTTNTNGLVTIEIGSGTVVSGAFSSINWSVGTYFIKTEIDPAGGNSYSITGVSQLLSVPFALHAKKADSYTETDPFFSSHPANALTSADMQNWNAAYSWGNHTALYKPIAYVPAWGDVTNNPFNIASPANNQMLKYNSAAAKWENWTPDFITAEVDGSVTNEIQTLTLNTNQLSISGTGGNSVTFTNWDTDKTDDVTLTSPTSGDMLYYTGTNWTSIPKGTEGQVLTMGASGNPVWKNAIQIPPSVTKAATFNTATSPVTAILNASVNANNLPTIVTFEYGTTISYGNSITAVQSPVSSGSATNVSINLTSLTPGTAYHFRVKTQNALGVSYGEDMTFQLLGLGLPWAGGFIFYLDASGMHGLVAATADQSIGAPWGCNATEISGADGTVVGAGNQNTIDIENGCTTAGTAADICANLVEATYDDWFLPSIDELQLMYTNLRAQNIGGFGLVNYWSSTEKDASNGWKILFSTNSKGYSTKSNGYYIRAARAF</sequence>